<feature type="transmembrane region" description="Helical" evidence="8">
    <location>
        <begin position="268"/>
        <end position="290"/>
    </location>
</feature>
<dbReference type="Proteomes" id="UP000625804">
    <property type="component" value="Unassembled WGS sequence"/>
</dbReference>
<comment type="caution">
    <text evidence="9">The sequence shown here is derived from an EMBL/GenBank/DDBJ whole genome shotgun (WGS) entry which is preliminary data.</text>
</comment>
<organism evidence="9 10">
    <name type="scientific">Calidifontibacillus erzurumensis</name>
    <dbReference type="NCBI Taxonomy" id="2741433"/>
    <lineage>
        <taxon>Bacteria</taxon>
        <taxon>Bacillati</taxon>
        <taxon>Bacillota</taxon>
        <taxon>Bacilli</taxon>
        <taxon>Bacillales</taxon>
        <taxon>Bacillaceae</taxon>
        <taxon>Calidifontibacillus/Schinkia group</taxon>
        <taxon>Calidifontibacillus</taxon>
    </lineage>
</organism>
<evidence type="ECO:0000256" key="3">
    <source>
        <dbReference type="ARBA" id="ARBA00022448"/>
    </source>
</evidence>
<dbReference type="PANTHER" id="PTHR34975:SF2">
    <property type="entry name" value="SPORE GERMINATION PROTEIN A2"/>
    <property type="match status" value="1"/>
</dbReference>
<evidence type="ECO:0000256" key="5">
    <source>
        <dbReference type="ARBA" id="ARBA00022692"/>
    </source>
</evidence>
<feature type="transmembrane region" description="Helical" evidence="8">
    <location>
        <begin position="147"/>
        <end position="164"/>
    </location>
</feature>
<proteinExistence type="inferred from homology"/>
<dbReference type="AlphaFoldDB" id="A0A8J8GFD9"/>
<feature type="transmembrane region" description="Helical" evidence="8">
    <location>
        <begin position="302"/>
        <end position="320"/>
    </location>
</feature>
<feature type="transmembrane region" description="Helical" evidence="8">
    <location>
        <begin position="108"/>
        <end position="135"/>
    </location>
</feature>
<feature type="transmembrane region" description="Helical" evidence="8">
    <location>
        <begin position="82"/>
        <end position="102"/>
    </location>
</feature>
<feature type="transmembrane region" description="Helical" evidence="8">
    <location>
        <begin position="335"/>
        <end position="354"/>
    </location>
</feature>
<feature type="transmembrane region" description="Helical" evidence="8">
    <location>
        <begin position="184"/>
        <end position="204"/>
    </location>
</feature>
<keyword evidence="5 8" id="KW-0812">Transmembrane</keyword>
<dbReference type="RefSeq" id="WP_173730014.1">
    <property type="nucleotide sequence ID" value="NZ_JABTTE010000003.1"/>
</dbReference>
<keyword evidence="10" id="KW-1185">Reference proteome</keyword>
<feature type="transmembrane region" description="Helical" evidence="8">
    <location>
        <begin position="216"/>
        <end position="239"/>
    </location>
</feature>
<evidence type="ECO:0000256" key="4">
    <source>
        <dbReference type="ARBA" id="ARBA00022544"/>
    </source>
</evidence>
<gene>
    <name evidence="9" type="ORF">HR057_03385</name>
</gene>
<comment type="subcellular location">
    <subcellularLocation>
        <location evidence="1">Membrane</location>
        <topology evidence="1">Multi-pass membrane protein</topology>
    </subcellularLocation>
</comment>
<evidence type="ECO:0000256" key="2">
    <source>
        <dbReference type="ARBA" id="ARBA00007998"/>
    </source>
</evidence>
<dbReference type="Pfam" id="PF03845">
    <property type="entry name" value="Spore_permease"/>
    <property type="match status" value="1"/>
</dbReference>
<evidence type="ECO:0000256" key="8">
    <source>
        <dbReference type="SAM" id="Phobius"/>
    </source>
</evidence>
<keyword evidence="7 8" id="KW-0472">Membrane</keyword>
<reference evidence="9" key="1">
    <citation type="submission" date="2020-06" db="EMBL/GenBank/DDBJ databases">
        <title>A novel thermopfilic bacterium from Erzurum, Turkey.</title>
        <authorList>
            <person name="Adiguzel A."/>
            <person name="Ay H."/>
            <person name="Baltaci M.O."/>
        </authorList>
    </citation>
    <scope>NUCLEOTIDE SEQUENCE</scope>
    <source>
        <strain evidence="9">P2</strain>
    </source>
</reference>
<accession>A0A8J8GFD9</accession>
<feature type="transmembrane region" description="Helical" evidence="8">
    <location>
        <begin position="12"/>
        <end position="31"/>
    </location>
</feature>
<evidence type="ECO:0000256" key="1">
    <source>
        <dbReference type="ARBA" id="ARBA00004141"/>
    </source>
</evidence>
<comment type="similarity">
    <text evidence="2">Belongs to the amino acid-polyamine-organocation (APC) superfamily. Spore germination protein (SGP) (TC 2.A.3.9) family.</text>
</comment>
<evidence type="ECO:0000256" key="6">
    <source>
        <dbReference type="ARBA" id="ARBA00022989"/>
    </source>
</evidence>
<evidence type="ECO:0000313" key="10">
    <source>
        <dbReference type="Proteomes" id="UP000625804"/>
    </source>
</evidence>
<dbReference type="GO" id="GO:0009847">
    <property type="term" value="P:spore germination"/>
    <property type="evidence" value="ECO:0007669"/>
    <property type="project" value="InterPro"/>
</dbReference>
<dbReference type="Gene3D" id="1.20.1740.10">
    <property type="entry name" value="Amino acid/polyamine transporter I"/>
    <property type="match status" value="1"/>
</dbReference>
<sequence length="380" mass="42998">MIDKGRISAFQLAMMMIPTILATGILLVPAITVKHAKQDLWISPIWASVIGYFLVYILYRLHEMYPNKSLIEYSEILVGKKFSKLIGLMYAVFYLHVNGIIIREYAEFVVGTFLVKTPILVVMAMMVLVCAISVYGGIEVLGRMAEIILPVVAFFFFFILITLLKDLDYHQIFPILGYGIKPSLLGSFVPQGWYSEFLLVSFLFPFVHDRQNGLKFGMVSVASVTILLVIANVVTYMLYGKLTGAFTYPIMVAVRYVSIGDFLEHLEAIVMAIWVAGTFIKISVFFYINVISISQFLKLSDYKPLVLPTAFLLVLFGWWSGTSLEELSDFLGTTGTFYLISFQTIIPLFLFCLAKFRNNRKRKKGDNGIEKEKVSTQSPL</sequence>
<evidence type="ECO:0000256" key="7">
    <source>
        <dbReference type="ARBA" id="ARBA00023136"/>
    </source>
</evidence>
<dbReference type="PANTHER" id="PTHR34975">
    <property type="entry name" value="SPORE GERMINATION PROTEIN A2"/>
    <property type="match status" value="1"/>
</dbReference>
<dbReference type="EMBL" id="JABTTE010000003">
    <property type="protein sequence ID" value="NSL50806.1"/>
    <property type="molecule type" value="Genomic_DNA"/>
</dbReference>
<dbReference type="NCBIfam" id="TIGR00912">
    <property type="entry name" value="2A0309"/>
    <property type="match status" value="1"/>
</dbReference>
<keyword evidence="3" id="KW-0813">Transport</keyword>
<evidence type="ECO:0000313" key="9">
    <source>
        <dbReference type="EMBL" id="NSL50806.1"/>
    </source>
</evidence>
<protein>
    <submittedName>
        <fullName evidence="9">Endospore germination permease</fullName>
    </submittedName>
</protein>
<keyword evidence="4" id="KW-0309">Germination</keyword>
<feature type="transmembrane region" description="Helical" evidence="8">
    <location>
        <begin position="43"/>
        <end position="61"/>
    </location>
</feature>
<dbReference type="InterPro" id="IPR004761">
    <property type="entry name" value="Spore_GerAB"/>
</dbReference>
<dbReference type="GO" id="GO:0016020">
    <property type="term" value="C:membrane"/>
    <property type="evidence" value="ECO:0007669"/>
    <property type="project" value="UniProtKB-SubCell"/>
</dbReference>
<name>A0A8J8GFD9_9BACI</name>
<keyword evidence="6 8" id="KW-1133">Transmembrane helix</keyword>